<feature type="region of interest" description="Disordered" evidence="1">
    <location>
        <begin position="83"/>
        <end position="104"/>
    </location>
</feature>
<name>A0AAP0J5N9_9MAGN</name>
<organism evidence="2 3">
    <name type="scientific">Stephania yunnanensis</name>
    <dbReference type="NCBI Taxonomy" id="152371"/>
    <lineage>
        <taxon>Eukaryota</taxon>
        <taxon>Viridiplantae</taxon>
        <taxon>Streptophyta</taxon>
        <taxon>Embryophyta</taxon>
        <taxon>Tracheophyta</taxon>
        <taxon>Spermatophyta</taxon>
        <taxon>Magnoliopsida</taxon>
        <taxon>Ranunculales</taxon>
        <taxon>Menispermaceae</taxon>
        <taxon>Menispermoideae</taxon>
        <taxon>Cissampelideae</taxon>
        <taxon>Stephania</taxon>
    </lineage>
</organism>
<sequence length="104" mass="11893">MSLSQYRAATQCITIQTGESWTAGGRGRTGGAAVATGERETARERRERQIRDGGIRREMAAGEQRRGERETASWWRRRIVLEGEADGGDGEMEQMVRPRRERRW</sequence>
<feature type="region of interest" description="Disordered" evidence="1">
    <location>
        <begin position="23"/>
        <end position="47"/>
    </location>
</feature>
<evidence type="ECO:0000313" key="2">
    <source>
        <dbReference type="EMBL" id="KAK9127490.1"/>
    </source>
</evidence>
<feature type="compositionally biased region" description="Basic and acidic residues" evidence="1">
    <location>
        <begin position="94"/>
        <end position="104"/>
    </location>
</feature>
<feature type="compositionally biased region" description="Acidic residues" evidence="1">
    <location>
        <begin position="83"/>
        <end position="92"/>
    </location>
</feature>
<gene>
    <name evidence="2" type="ORF">Syun_016287</name>
</gene>
<feature type="compositionally biased region" description="Basic and acidic residues" evidence="1">
    <location>
        <begin position="37"/>
        <end position="47"/>
    </location>
</feature>
<proteinExistence type="predicted"/>
<dbReference type="EMBL" id="JBBNAF010000007">
    <property type="protein sequence ID" value="KAK9127490.1"/>
    <property type="molecule type" value="Genomic_DNA"/>
</dbReference>
<protein>
    <submittedName>
        <fullName evidence="2">Uncharacterized protein</fullName>
    </submittedName>
</protein>
<evidence type="ECO:0000313" key="3">
    <source>
        <dbReference type="Proteomes" id="UP001420932"/>
    </source>
</evidence>
<keyword evidence="3" id="KW-1185">Reference proteome</keyword>
<accession>A0AAP0J5N9</accession>
<dbReference type="AlphaFoldDB" id="A0AAP0J5N9"/>
<reference evidence="2 3" key="1">
    <citation type="submission" date="2024-01" db="EMBL/GenBank/DDBJ databases">
        <title>Genome assemblies of Stephania.</title>
        <authorList>
            <person name="Yang L."/>
        </authorList>
    </citation>
    <scope>NUCLEOTIDE SEQUENCE [LARGE SCALE GENOMIC DNA]</scope>
    <source>
        <strain evidence="2">YNDBR</strain>
        <tissue evidence="2">Leaf</tissue>
    </source>
</reference>
<dbReference type="Proteomes" id="UP001420932">
    <property type="component" value="Unassembled WGS sequence"/>
</dbReference>
<evidence type="ECO:0000256" key="1">
    <source>
        <dbReference type="SAM" id="MobiDB-lite"/>
    </source>
</evidence>
<comment type="caution">
    <text evidence="2">The sequence shown here is derived from an EMBL/GenBank/DDBJ whole genome shotgun (WGS) entry which is preliminary data.</text>
</comment>